<keyword evidence="6 14" id="KW-0808">Transferase</keyword>
<dbReference type="PROSITE" id="PS50109">
    <property type="entry name" value="HIS_KIN"/>
    <property type="match status" value="1"/>
</dbReference>
<evidence type="ECO:0000256" key="8">
    <source>
        <dbReference type="ARBA" id="ARBA00022741"/>
    </source>
</evidence>
<comment type="subcellular location">
    <subcellularLocation>
        <location evidence="2 14">Cell inner membrane</location>
    </subcellularLocation>
</comment>
<feature type="transmembrane region" description="Helical" evidence="14">
    <location>
        <begin position="156"/>
        <end position="176"/>
    </location>
</feature>
<dbReference type="PROSITE" id="PS50885">
    <property type="entry name" value="HAMP"/>
    <property type="match status" value="1"/>
</dbReference>
<dbReference type="GO" id="GO:0000155">
    <property type="term" value="F:phosphorelay sensor kinase activity"/>
    <property type="evidence" value="ECO:0007669"/>
    <property type="project" value="InterPro"/>
</dbReference>
<evidence type="ECO:0000256" key="1">
    <source>
        <dbReference type="ARBA" id="ARBA00000085"/>
    </source>
</evidence>
<keyword evidence="3 14" id="KW-1003">Cell membrane</keyword>
<keyword evidence="9 14" id="KW-0418">Kinase</keyword>
<dbReference type="Gene3D" id="3.30.565.10">
    <property type="entry name" value="Histidine kinase-like ATPase, C-terminal domain"/>
    <property type="match status" value="1"/>
</dbReference>
<feature type="domain" description="Histidine kinase" evidence="15">
    <location>
        <begin position="242"/>
        <end position="458"/>
    </location>
</feature>
<gene>
    <name evidence="17" type="ORF">GJ699_07840</name>
</gene>
<dbReference type="Pfam" id="PF00512">
    <property type="entry name" value="HisKA"/>
    <property type="match status" value="1"/>
</dbReference>
<evidence type="ECO:0000256" key="14">
    <source>
        <dbReference type="RuleBase" id="RU364088"/>
    </source>
</evidence>
<dbReference type="InterPro" id="IPR003660">
    <property type="entry name" value="HAMP_dom"/>
</dbReference>
<dbReference type="SMART" id="SM00304">
    <property type="entry name" value="HAMP"/>
    <property type="match status" value="1"/>
</dbReference>
<proteinExistence type="predicted"/>
<evidence type="ECO:0000259" key="16">
    <source>
        <dbReference type="PROSITE" id="PS50885"/>
    </source>
</evidence>
<evidence type="ECO:0000256" key="11">
    <source>
        <dbReference type="ARBA" id="ARBA00022989"/>
    </source>
</evidence>
<evidence type="ECO:0000256" key="5">
    <source>
        <dbReference type="ARBA" id="ARBA00022553"/>
    </source>
</evidence>
<dbReference type="InterPro" id="IPR003594">
    <property type="entry name" value="HATPase_dom"/>
</dbReference>
<dbReference type="SMART" id="SM00387">
    <property type="entry name" value="HATPase_c"/>
    <property type="match status" value="1"/>
</dbReference>
<evidence type="ECO:0000259" key="15">
    <source>
        <dbReference type="PROSITE" id="PS50109"/>
    </source>
</evidence>
<evidence type="ECO:0000256" key="3">
    <source>
        <dbReference type="ARBA" id="ARBA00022475"/>
    </source>
</evidence>
<comment type="catalytic activity">
    <reaction evidence="1 14">
        <text>ATP + protein L-histidine = ADP + protein N-phospho-L-histidine.</text>
        <dbReference type="EC" id="2.7.13.3"/>
    </reaction>
</comment>
<dbReference type="InterPro" id="IPR003661">
    <property type="entry name" value="HisK_dim/P_dom"/>
</dbReference>
<dbReference type="FunFam" id="1.10.287.130:FF:000001">
    <property type="entry name" value="Two-component sensor histidine kinase"/>
    <property type="match status" value="1"/>
</dbReference>
<evidence type="ECO:0000256" key="10">
    <source>
        <dbReference type="ARBA" id="ARBA00022840"/>
    </source>
</evidence>
<feature type="domain" description="HAMP" evidence="16">
    <location>
        <begin position="181"/>
        <end position="234"/>
    </location>
</feature>
<dbReference type="SUPFAM" id="SSF55874">
    <property type="entry name" value="ATPase domain of HSP90 chaperone/DNA topoisomerase II/histidine kinase"/>
    <property type="match status" value="1"/>
</dbReference>
<dbReference type="PANTHER" id="PTHR45436">
    <property type="entry name" value="SENSOR HISTIDINE KINASE YKOH"/>
    <property type="match status" value="1"/>
</dbReference>
<dbReference type="Gene3D" id="1.10.287.130">
    <property type="match status" value="1"/>
</dbReference>
<name>A0A6I2KWG5_9BURK</name>
<dbReference type="InterPro" id="IPR036890">
    <property type="entry name" value="HATPase_C_sf"/>
</dbReference>
<dbReference type="GO" id="GO:0005886">
    <property type="term" value="C:plasma membrane"/>
    <property type="evidence" value="ECO:0007669"/>
    <property type="project" value="UniProtKB-SubCell"/>
</dbReference>
<sequence length="458" mass="50123">MKHSISRRLVSLFSITTLTVIVLISTALYTLLIVQLEGYQRRQLSSALHDRAYQIERIDHVDGWQRVSRKMGVLTPTDGGMRFWVLSDAPQFRFGGDLSFMARQSLGDMQMRELRLPGSDYTLSVLAQHFDANRERPAVTLVVGIDTRPYTEARRVFLLALVLLSLAAAATVYVLGKCVVRLGLQPLRQLSGQARQLSPANLAQRLELEPLPRELAGVTSAFNGALARLEHAYHQLDAFNADVAHELRTPLSNLIGQTQVALAKPRSADELADILHSNLEELGRLRSIVNDMLFLAHADRGEARPALAEANIADEINKAVEFLEPALDEAGKEVIVTGDLGACARLDGALLRRAFVNLLDNAIQYSSPQARIEVSIRSAAEHVTVAVINPGAAITAEHLPRLFDRFYRADPARHGGAHKRGYGLGLAIVKAIAQIHHGTVFAQSAAGRNSIGFSVAIL</sequence>
<dbReference type="InterPro" id="IPR005467">
    <property type="entry name" value="His_kinase_dom"/>
</dbReference>
<keyword evidence="8 14" id="KW-0547">Nucleotide-binding</keyword>
<keyword evidence="7 14" id="KW-0812">Transmembrane</keyword>
<dbReference type="InterPro" id="IPR004358">
    <property type="entry name" value="Sig_transdc_His_kin-like_C"/>
</dbReference>
<dbReference type="EC" id="2.7.13.3" evidence="14"/>
<comment type="function">
    <text evidence="14">Member of a two-component regulatory system.</text>
</comment>
<evidence type="ECO:0000256" key="7">
    <source>
        <dbReference type="ARBA" id="ARBA00022692"/>
    </source>
</evidence>
<dbReference type="NCBIfam" id="TIGR01386">
    <property type="entry name" value="cztS_silS_copS"/>
    <property type="match status" value="1"/>
</dbReference>
<dbReference type="EMBL" id="WKJK01000003">
    <property type="protein sequence ID" value="MRW89890.1"/>
    <property type="molecule type" value="Genomic_DNA"/>
</dbReference>
<dbReference type="CDD" id="cd00082">
    <property type="entry name" value="HisKA"/>
    <property type="match status" value="1"/>
</dbReference>
<evidence type="ECO:0000256" key="6">
    <source>
        <dbReference type="ARBA" id="ARBA00022679"/>
    </source>
</evidence>
<dbReference type="Pfam" id="PF00672">
    <property type="entry name" value="HAMP"/>
    <property type="match status" value="1"/>
</dbReference>
<dbReference type="SMART" id="SM00388">
    <property type="entry name" value="HisKA"/>
    <property type="match status" value="1"/>
</dbReference>
<feature type="transmembrane region" description="Helical" evidence="14">
    <location>
        <begin position="12"/>
        <end position="34"/>
    </location>
</feature>
<keyword evidence="11 14" id="KW-1133">Transmembrane helix</keyword>
<dbReference type="RefSeq" id="WP_154374798.1">
    <property type="nucleotide sequence ID" value="NZ_WKJK01000003.1"/>
</dbReference>
<keyword evidence="18" id="KW-1185">Reference proteome</keyword>
<dbReference type="SUPFAM" id="SSF47384">
    <property type="entry name" value="Homodimeric domain of signal transducing histidine kinase"/>
    <property type="match status" value="1"/>
</dbReference>
<keyword evidence="12 14" id="KW-0902">Two-component regulatory system</keyword>
<keyword evidence="13 14" id="KW-0472">Membrane</keyword>
<evidence type="ECO:0000256" key="2">
    <source>
        <dbReference type="ARBA" id="ARBA00004533"/>
    </source>
</evidence>
<organism evidence="17 18">
    <name type="scientific">Duganella guangzhouensis</name>
    <dbReference type="NCBI Taxonomy" id="2666084"/>
    <lineage>
        <taxon>Bacteria</taxon>
        <taxon>Pseudomonadati</taxon>
        <taxon>Pseudomonadota</taxon>
        <taxon>Betaproteobacteria</taxon>
        <taxon>Burkholderiales</taxon>
        <taxon>Oxalobacteraceae</taxon>
        <taxon>Telluria group</taxon>
        <taxon>Duganella</taxon>
    </lineage>
</organism>
<dbReference type="PANTHER" id="PTHR45436:SF9">
    <property type="entry name" value="SENSOR PROTEIN"/>
    <property type="match status" value="1"/>
</dbReference>
<dbReference type="Pfam" id="PF02518">
    <property type="entry name" value="HATPase_c"/>
    <property type="match status" value="1"/>
</dbReference>
<accession>A0A6I2KWG5</accession>
<protein>
    <recommendedName>
        <fullName evidence="14">Sensor protein</fullName>
        <ecNumber evidence="14">2.7.13.3</ecNumber>
    </recommendedName>
</protein>
<dbReference type="Proteomes" id="UP000433309">
    <property type="component" value="Unassembled WGS sequence"/>
</dbReference>
<reference evidence="17 18" key="1">
    <citation type="submission" date="2019-11" db="EMBL/GenBank/DDBJ databases">
        <title>Novel species isolated from a subtropical stream in China.</title>
        <authorList>
            <person name="Lu H."/>
        </authorList>
    </citation>
    <scope>NUCLEOTIDE SEQUENCE [LARGE SCALE GENOMIC DNA]</scope>
    <source>
        <strain evidence="17 18">FT80W</strain>
    </source>
</reference>
<dbReference type="PRINTS" id="PR00344">
    <property type="entry name" value="BCTRLSENSOR"/>
</dbReference>
<dbReference type="InterPro" id="IPR050428">
    <property type="entry name" value="TCS_sensor_his_kinase"/>
</dbReference>
<dbReference type="InterPro" id="IPR006290">
    <property type="entry name" value="CztS_silS_copS"/>
</dbReference>
<dbReference type="GO" id="GO:0005524">
    <property type="term" value="F:ATP binding"/>
    <property type="evidence" value="ECO:0007669"/>
    <property type="project" value="UniProtKB-KW"/>
</dbReference>
<dbReference type="InterPro" id="IPR036097">
    <property type="entry name" value="HisK_dim/P_sf"/>
</dbReference>
<keyword evidence="5" id="KW-0597">Phosphoprotein</keyword>
<comment type="caution">
    <text evidence="17">The sequence shown here is derived from an EMBL/GenBank/DDBJ whole genome shotgun (WGS) entry which is preliminary data.</text>
</comment>
<keyword evidence="4 14" id="KW-0997">Cell inner membrane</keyword>
<evidence type="ECO:0000256" key="4">
    <source>
        <dbReference type="ARBA" id="ARBA00022519"/>
    </source>
</evidence>
<evidence type="ECO:0000256" key="9">
    <source>
        <dbReference type="ARBA" id="ARBA00022777"/>
    </source>
</evidence>
<evidence type="ECO:0000313" key="18">
    <source>
        <dbReference type="Proteomes" id="UP000433309"/>
    </source>
</evidence>
<keyword evidence="10 14" id="KW-0067">ATP-binding</keyword>
<evidence type="ECO:0000256" key="13">
    <source>
        <dbReference type="ARBA" id="ARBA00023136"/>
    </source>
</evidence>
<evidence type="ECO:0000313" key="17">
    <source>
        <dbReference type="EMBL" id="MRW89890.1"/>
    </source>
</evidence>
<evidence type="ECO:0000256" key="12">
    <source>
        <dbReference type="ARBA" id="ARBA00023012"/>
    </source>
</evidence>
<dbReference type="AlphaFoldDB" id="A0A6I2KWG5"/>